<reference evidence="1 2" key="1">
    <citation type="submission" date="2019-05" db="EMBL/GenBank/DDBJ databases">
        <title>Novel genomic isolates of S.pyogenes and S.dysgalactiae subsp. equisimilis associated to necrotising fasciitis (NSTI).</title>
        <authorList>
            <person name="Barrantes I."/>
        </authorList>
    </citation>
    <scope>NUCLEOTIDE SEQUENCE [LARGE SCALE GENOMIC DNA]</scope>
    <source>
        <strain evidence="1 2">SPY6028</strain>
    </source>
</reference>
<dbReference type="Proteomes" id="UP000316580">
    <property type="component" value="Unassembled WGS sequence"/>
</dbReference>
<evidence type="ECO:0000313" key="1">
    <source>
        <dbReference type="EMBL" id="TNY48590.1"/>
    </source>
</evidence>
<feature type="non-terminal residue" evidence="1">
    <location>
        <position position="144"/>
    </location>
</feature>
<evidence type="ECO:0000313" key="2">
    <source>
        <dbReference type="Proteomes" id="UP000316580"/>
    </source>
</evidence>
<dbReference type="RefSeq" id="WP_197033531.1">
    <property type="nucleotide sequence ID" value="NZ_VCID01000168.1"/>
</dbReference>
<dbReference type="Gene3D" id="2.60.40.3760">
    <property type="match status" value="1"/>
</dbReference>
<dbReference type="EMBL" id="VCID01000168">
    <property type="protein sequence ID" value="TNY48590.1"/>
    <property type="molecule type" value="Genomic_DNA"/>
</dbReference>
<name>A0A660A8E4_STRPY</name>
<protein>
    <recommendedName>
        <fullName evidence="3">N-acetylmuramidase</fullName>
    </recommendedName>
</protein>
<sequence>NDQAGTFDVVITNVSSNSGLKEVQVPTWSTQNGQDDIIWYRATKQNDGTYKVSVNIRDHKNNRGEYNIHLYYVIDNGKQIGGGGTKTAIAEYPKPAVSLAGNMTIQNKKKQTGTLDVVISKVASPNGVKEVRGPIWASRNGEDG</sequence>
<organism evidence="1 2">
    <name type="scientific">Streptococcus pyogenes</name>
    <dbReference type="NCBI Taxonomy" id="1314"/>
    <lineage>
        <taxon>Bacteria</taxon>
        <taxon>Bacillati</taxon>
        <taxon>Bacillota</taxon>
        <taxon>Bacilli</taxon>
        <taxon>Lactobacillales</taxon>
        <taxon>Streptococcaceae</taxon>
        <taxon>Streptococcus</taxon>
    </lineage>
</organism>
<dbReference type="AlphaFoldDB" id="A0A660A8E4"/>
<comment type="caution">
    <text evidence="1">The sequence shown here is derived from an EMBL/GenBank/DDBJ whole genome shotgun (WGS) entry which is preliminary data.</text>
</comment>
<evidence type="ECO:0008006" key="3">
    <source>
        <dbReference type="Google" id="ProtNLM"/>
    </source>
</evidence>
<accession>A0A660A8E4</accession>
<feature type="non-terminal residue" evidence="1">
    <location>
        <position position="1"/>
    </location>
</feature>
<gene>
    <name evidence="1" type="ORF">FGO82_00720</name>
</gene>
<dbReference type="Pfam" id="PF08481">
    <property type="entry name" value="GBS_Bsp-like"/>
    <property type="match status" value="1"/>
</dbReference>
<dbReference type="InterPro" id="IPR013688">
    <property type="entry name" value="GBS_Bsp-like"/>
</dbReference>
<proteinExistence type="predicted"/>